<protein>
    <submittedName>
        <fullName evidence="1">26343_t:CDS:1</fullName>
    </submittedName>
</protein>
<keyword evidence="2" id="KW-1185">Reference proteome</keyword>
<proteinExistence type="predicted"/>
<organism evidence="1 2">
    <name type="scientific">Racocetra persica</name>
    <dbReference type="NCBI Taxonomy" id="160502"/>
    <lineage>
        <taxon>Eukaryota</taxon>
        <taxon>Fungi</taxon>
        <taxon>Fungi incertae sedis</taxon>
        <taxon>Mucoromycota</taxon>
        <taxon>Glomeromycotina</taxon>
        <taxon>Glomeromycetes</taxon>
        <taxon>Diversisporales</taxon>
        <taxon>Gigasporaceae</taxon>
        <taxon>Racocetra</taxon>
    </lineage>
</organism>
<reference evidence="1" key="1">
    <citation type="submission" date="2021-06" db="EMBL/GenBank/DDBJ databases">
        <authorList>
            <person name="Kallberg Y."/>
            <person name="Tangrot J."/>
            <person name="Rosling A."/>
        </authorList>
    </citation>
    <scope>NUCLEOTIDE SEQUENCE</scope>
    <source>
        <strain evidence="1">MA461A</strain>
    </source>
</reference>
<dbReference type="Proteomes" id="UP000789920">
    <property type="component" value="Unassembled WGS sequence"/>
</dbReference>
<gene>
    <name evidence="1" type="ORF">RPERSI_LOCUS34140</name>
</gene>
<dbReference type="EMBL" id="CAJVQC010151210">
    <property type="protein sequence ID" value="CAG8846431.1"/>
    <property type="molecule type" value="Genomic_DNA"/>
</dbReference>
<evidence type="ECO:0000313" key="1">
    <source>
        <dbReference type="EMBL" id="CAG8846431.1"/>
    </source>
</evidence>
<name>A0ACA9SQJ4_9GLOM</name>
<sequence>KATFVISDESIDEYMNKGKLTENDGASEEKEKCSDGKDNNVVNIRCVVNVLEDNEAKFDYNGGEAADGRTNESGKDYHESKIKNEKDEQKAFVQCQSLGKMSCGNETCDHNMLKAKCNVNNFVRLNGVSCRRVKTSRKVMNNVYTSLVEGVLRIDNAKIKVMNTLRFESNESFDKG</sequence>
<feature type="non-terminal residue" evidence="1">
    <location>
        <position position="176"/>
    </location>
</feature>
<evidence type="ECO:0000313" key="2">
    <source>
        <dbReference type="Proteomes" id="UP000789920"/>
    </source>
</evidence>
<accession>A0ACA9SQJ4</accession>
<feature type="non-terminal residue" evidence="1">
    <location>
        <position position="1"/>
    </location>
</feature>
<comment type="caution">
    <text evidence="1">The sequence shown here is derived from an EMBL/GenBank/DDBJ whole genome shotgun (WGS) entry which is preliminary data.</text>
</comment>